<dbReference type="InterPro" id="IPR003658">
    <property type="entry name" value="Anti-sigma_ant"/>
</dbReference>
<evidence type="ECO:0000313" key="5">
    <source>
        <dbReference type="Proteomes" id="UP000321805"/>
    </source>
</evidence>
<evidence type="ECO:0000256" key="2">
    <source>
        <dbReference type="RuleBase" id="RU003749"/>
    </source>
</evidence>
<dbReference type="Gene3D" id="3.30.750.24">
    <property type="entry name" value="STAS domain"/>
    <property type="match status" value="1"/>
</dbReference>
<comment type="similarity">
    <text evidence="1 2">Belongs to the anti-sigma-factor antagonist family.</text>
</comment>
<accession>A0A5B8U6G4</accession>
<dbReference type="PANTHER" id="PTHR33495">
    <property type="entry name" value="ANTI-SIGMA FACTOR ANTAGONIST TM_1081-RELATED-RELATED"/>
    <property type="match status" value="1"/>
</dbReference>
<dbReference type="AlphaFoldDB" id="A0A5B8U6G4"/>
<organism evidence="4 5">
    <name type="scientific">Baekduia soli</name>
    <dbReference type="NCBI Taxonomy" id="496014"/>
    <lineage>
        <taxon>Bacteria</taxon>
        <taxon>Bacillati</taxon>
        <taxon>Actinomycetota</taxon>
        <taxon>Thermoleophilia</taxon>
        <taxon>Solirubrobacterales</taxon>
        <taxon>Baekduiaceae</taxon>
        <taxon>Baekduia</taxon>
    </lineage>
</organism>
<keyword evidence="5" id="KW-1185">Reference proteome</keyword>
<dbReference type="EMBL" id="CP042430">
    <property type="protein sequence ID" value="QEC48590.1"/>
    <property type="molecule type" value="Genomic_DNA"/>
</dbReference>
<reference evidence="4 5" key="1">
    <citation type="journal article" date="2018" name="J. Microbiol.">
        <title>Baekduia soli gen. nov., sp. nov., a novel bacterium isolated from the soil of Baekdu Mountain and proposal of a novel family name, Baekduiaceae fam. nov.</title>
        <authorList>
            <person name="An D.S."/>
            <person name="Siddiqi M.Z."/>
            <person name="Kim K.H."/>
            <person name="Yu H.S."/>
            <person name="Im W.T."/>
        </authorList>
    </citation>
    <scope>NUCLEOTIDE SEQUENCE [LARGE SCALE GENOMIC DNA]</scope>
    <source>
        <strain evidence="4 5">BR7-21</strain>
    </source>
</reference>
<dbReference type="OrthoDB" id="9793697at2"/>
<dbReference type="InterPro" id="IPR002645">
    <property type="entry name" value="STAS_dom"/>
</dbReference>
<protein>
    <recommendedName>
        <fullName evidence="2">Anti-sigma factor antagonist</fullName>
    </recommendedName>
</protein>
<dbReference type="InterPro" id="IPR058548">
    <property type="entry name" value="MlaB-like_STAS"/>
</dbReference>
<dbReference type="CDD" id="cd07043">
    <property type="entry name" value="STAS_anti-anti-sigma_factors"/>
    <property type="match status" value="1"/>
</dbReference>
<dbReference type="PANTHER" id="PTHR33495:SF2">
    <property type="entry name" value="ANTI-SIGMA FACTOR ANTAGONIST TM_1081-RELATED"/>
    <property type="match status" value="1"/>
</dbReference>
<evidence type="ECO:0000259" key="3">
    <source>
        <dbReference type="PROSITE" id="PS50801"/>
    </source>
</evidence>
<dbReference type="Proteomes" id="UP000321805">
    <property type="component" value="Chromosome"/>
</dbReference>
<proteinExistence type="inferred from homology"/>
<dbReference type="GO" id="GO:0043856">
    <property type="term" value="F:anti-sigma factor antagonist activity"/>
    <property type="evidence" value="ECO:0007669"/>
    <property type="project" value="InterPro"/>
</dbReference>
<gene>
    <name evidence="4" type="ORF">FSW04_14090</name>
</gene>
<name>A0A5B8U6G4_9ACTN</name>
<dbReference type="KEGG" id="bsol:FSW04_14090"/>
<sequence>MTESPSVNFRVEVRKRPDDSYVVVVFGEVDVASAPRLEAAMPDADVIVIDLKSVTFMDSSGLHLLIRAHQHARDQGRTFALDRQLSPSVQRLLELTAMDRVFLFDELA</sequence>
<dbReference type="InterPro" id="IPR036513">
    <property type="entry name" value="STAS_dom_sf"/>
</dbReference>
<dbReference type="Pfam" id="PF13466">
    <property type="entry name" value="STAS_2"/>
    <property type="match status" value="1"/>
</dbReference>
<dbReference type="RefSeq" id="WP_146920299.1">
    <property type="nucleotide sequence ID" value="NZ_CP042430.1"/>
</dbReference>
<dbReference type="SUPFAM" id="SSF52091">
    <property type="entry name" value="SpoIIaa-like"/>
    <property type="match status" value="1"/>
</dbReference>
<feature type="domain" description="STAS" evidence="3">
    <location>
        <begin position="18"/>
        <end position="108"/>
    </location>
</feature>
<evidence type="ECO:0000313" key="4">
    <source>
        <dbReference type="EMBL" id="QEC48590.1"/>
    </source>
</evidence>
<dbReference type="PROSITE" id="PS50801">
    <property type="entry name" value="STAS"/>
    <property type="match status" value="1"/>
</dbReference>
<evidence type="ECO:0000256" key="1">
    <source>
        <dbReference type="ARBA" id="ARBA00009013"/>
    </source>
</evidence>
<dbReference type="NCBIfam" id="TIGR00377">
    <property type="entry name" value="ant_ant_sig"/>
    <property type="match status" value="1"/>
</dbReference>